<evidence type="ECO:0008006" key="4">
    <source>
        <dbReference type="Google" id="ProtNLM"/>
    </source>
</evidence>
<keyword evidence="1" id="KW-0732">Signal</keyword>
<reference evidence="2" key="1">
    <citation type="submission" date="2019-10" db="EMBL/GenBank/DDBJ databases">
        <title>Nonomuraea sp. nov., isolated from Phyllanthus amarus.</title>
        <authorList>
            <person name="Klykleung N."/>
            <person name="Tanasupawat S."/>
        </authorList>
    </citation>
    <scope>NUCLEOTIDE SEQUENCE [LARGE SCALE GENOMIC DNA]</scope>
    <source>
        <strain evidence="2">3MP-10</strain>
    </source>
</reference>
<evidence type="ECO:0000256" key="1">
    <source>
        <dbReference type="SAM" id="SignalP"/>
    </source>
</evidence>
<dbReference type="Proteomes" id="UP000314251">
    <property type="component" value="Unassembled WGS sequence"/>
</dbReference>
<comment type="caution">
    <text evidence="2">The sequence shown here is derived from an EMBL/GenBank/DDBJ whole genome shotgun (WGS) entry which is preliminary data.</text>
</comment>
<feature type="signal peptide" evidence="1">
    <location>
        <begin position="1"/>
        <end position="20"/>
    </location>
</feature>
<dbReference type="OrthoDB" id="4339130at2"/>
<dbReference type="EMBL" id="VDLY02000018">
    <property type="protein sequence ID" value="KAB8161669.1"/>
    <property type="molecule type" value="Genomic_DNA"/>
</dbReference>
<accession>A0A5N6A100</accession>
<sequence>MSGGLSGGLAAALAVPLAGALVGCSADASVRPDGPSAVSVQGLRRRTARDSAELVARYEATERAHPGLAEPLAPFREVALAHLRALSDGEPSAPARRDVAVPEEPAEAVGALIEAERRTSEGRLAGLAEAPPELARLLASLAAAGAAQAQLLEEVRA</sequence>
<dbReference type="AlphaFoldDB" id="A0A5N6A100"/>
<feature type="chain" id="PRO_5039123155" description="Lipoprotein" evidence="1">
    <location>
        <begin position="21"/>
        <end position="157"/>
    </location>
</feature>
<keyword evidence="3" id="KW-1185">Reference proteome</keyword>
<name>A0A5N6A100_9ACTN</name>
<gene>
    <name evidence="2" type="ORF">FH607_024995</name>
</gene>
<evidence type="ECO:0000313" key="2">
    <source>
        <dbReference type="EMBL" id="KAB8161669.1"/>
    </source>
</evidence>
<proteinExistence type="predicted"/>
<protein>
    <recommendedName>
        <fullName evidence="4">Lipoprotein</fullName>
    </recommendedName>
</protein>
<evidence type="ECO:0000313" key="3">
    <source>
        <dbReference type="Proteomes" id="UP000314251"/>
    </source>
</evidence>
<organism evidence="2 3">
    <name type="scientific">Streptomyces mimosae</name>
    <dbReference type="NCBI Taxonomy" id="2586635"/>
    <lineage>
        <taxon>Bacteria</taxon>
        <taxon>Bacillati</taxon>
        <taxon>Actinomycetota</taxon>
        <taxon>Actinomycetes</taxon>
        <taxon>Kitasatosporales</taxon>
        <taxon>Streptomycetaceae</taxon>
        <taxon>Streptomyces</taxon>
    </lineage>
</organism>